<evidence type="ECO:0000256" key="3">
    <source>
        <dbReference type="SAM" id="MobiDB-lite"/>
    </source>
</evidence>
<reference evidence="4 5" key="1">
    <citation type="submission" date="2024-04" db="EMBL/GenBank/DDBJ databases">
        <title>Draft genome sequence of Thalassolituus maritimus NBRC 116585.</title>
        <authorList>
            <person name="Miyakawa T."/>
            <person name="Kusuya Y."/>
            <person name="Miura T."/>
        </authorList>
    </citation>
    <scope>NUCLEOTIDE SEQUENCE [LARGE SCALE GENOMIC DNA]</scope>
    <source>
        <strain evidence="4 5">5NW40-0001</strain>
    </source>
</reference>
<dbReference type="HAMAP" id="MF_00003">
    <property type="entry name" value="RbfA"/>
    <property type="match status" value="1"/>
</dbReference>
<dbReference type="PANTHER" id="PTHR33515">
    <property type="entry name" value="RIBOSOME-BINDING FACTOR A, CHLOROPLASTIC-RELATED"/>
    <property type="match status" value="1"/>
</dbReference>
<organism evidence="4 5">
    <name type="scientific">Thalassolituus maritimus</name>
    <dbReference type="NCBI Taxonomy" id="484498"/>
    <lineage>
        <taxon>Bacteria</taxon>
        <taxon>Pseudomonadati</taxon>
        <taxon>Pseudomonadota</taxon>
        <taxon>Gammaproteobacteria</taxon>
        <taxon>Oceanospirillales</taxon>
        <taxon>Oceanospirillaceae</taxon>
        <taxon>Thalassolituus</taxon>
    </lineage>
</organism>
<dbReference type="Pfam" id="PF02033">
    <property type="entry name" value="RBFA"/>
    <property type="match status" value="1"/>
</dbReference>
<dbReference type="SUPFAM" id="SSF89919">
    <property type="entry name" value="Ribosome-binding factor A, RbfA"/>
    <property type="match status" value="1"/>
</dbReference>
<proteinExistence type="inferred from homology"/>
<dbReference type="EMBL" id="BAABWH010000001">
    <property type="protein sequence ID" value="GAA6144281.1"/>
    <property type="molecule type" value="Genomic_DNA"/>
</dbReference>
<dbReference type="Gene3D" id="3.30.300.20">
    <property type="match status" value="1"/>
</dbReference>
<keyword evidence="5" id="KW-1185">Reference proteome</keyword>
<evidence type="ECO:0000256" key="2">
    <source>
        <dbReference type="HAMAP-Rule" id="MF_00003"/>
    </source>
</evidence>
<accession>A0ABP9ZVW3</accession>
<protein>
    <recommendedName>
        <fullName evidence="2">Ribosome-binding factor A</fullName>
    </recommendedName>
</protein>
<comment type="function">
    <text evidence="2">One of several proteins that assist in the late maturation steps of the functional core of the 30S ribosomal subunit. Associates with free 30S ribosomal subunits (but not with 30S subunits that are part of 70S ribosomes or polysomes). Required for efficient processing of 16S rRNA. May interact with the 5'-terminal helix region of 16S rRNA.</text>
</comment>
<dbReference type="Proteomes" id="UP001481413">
    <property type="component" value="Unassembled WGS sequence"/>
</dbReference>
<evidence type="ECO:0000313" key="4">
    <source>
        <dbReference type="EMBL" id="GAA6144281.1"/>
    </source>
</evidence>
<keyword evidence="1 2" id="KW-0690">Ribosome biogenesis</keyword>
<evidence type="ECO:0000256" key="1">
    <source>
        <dbReference type="ARBA" id="ARBA00022517"/>
    </source>
</evidence>
<feature type="compositionally biased region" description="Basic and acidic residues" evidence="3">
    <location>
        <begin position="117"/>
        <end position="129"/>
    </location>
</feature>
<name>A0ABP9ZVW3_9GAMM</name>
<dbReference type="NCBIfam" id="TIGR00082">
    <property type="entry name" value="rbfA"/>
    <property type="match status" value="1"/>
</dbReference>
<comment type="subunit">
    <text evidence="2">Monomer. Binds 30S ribosomal subunits, but not 50S ribosomal subunits or 70S ribosomes.</text>
</comment>
<comment type="subcellular location">
    <subcellularLocation>
        <location evidence="2">Cytoplasm</location>
    </subcellularLocation>
</comment>
<feature type="compositionally biased region" description="Acidic residues" evidence="3">
    <location>
        <begin position="131"/>
        <end position="141"/>
    </location>
</feature>
<dbReference type="PANTHER" id="PTHR33515:SF1">
    <property type="entry name" value="RIBOSOME-BINDING FACTOR A, CHLOROPLASTIC-RELATED"/>
    <property type="match status" value="1"/>
</dbReference>
<feature type="region of interest" description="Disordered" evidence="3">
    <location>
        <begin position="117"/>
        <end position="141"/>
    </location>
</feature>
<gene>
    <name evidence="2 4" type="primary">rbfA</name>
    <name evidence="4" type="ORF">NBRC116585_03980</name>
</gene>
<dbReference type="InterPro" id="IPR023799">
    <property type="entry name" value="RbfA_dom_sf"/>
</dbReference>
<dbReference type="RefSeq" id="WP_353293215.1">
    <property type="nucleotide sequence ID" value="NZ_BAABWH010000001.1"/>
</dbReference>
<keyword evidence="2" id="KW-0963">Cytoplasm</keyword>
<comment type="similarity">
    <text evidence="2">Belongs to the RbfA family.</text>
</comment>
<dbReference type="InterPro" id="IPR000238">
    <property type="entry name" value="RbfA"/>
</dbReference>
<comment type="caution">
    <text evidence="4">The sequence shown here is derived from an EMBL/GenBank/DDBJ whole genome shotgun (WGS) entry which is preliminary data.</text>
</comment>
<dbReference type="InterPro" id="IPR015946">
    <property type="entry name" value="KH_dom-like_a/b"/>
</dbReference>
<evidence type="ECO:0000313" key="5">
    <source>
        <dbReference type="Proteomes" id="UP001481413"/>
    </source>
</evidence>
<sequence>MPKDFSRTSRLGEQIQREVAQMIQFEMKNPKLGMVTLNQVKVAKDLGYADIYFTVMGAKGETDAEIRANTSKILNEAAGYLRSQLARILTTRVTPQLRFHYDETLERGHHLTGLIKQARDADDARHPGEADIADDGDDRQD</sequence>